<feature type="compositionally biased region" description="Basic and acidic residues" evidence="1">
    <location>
        <begin position="1"/>
        <end position="18"/>
    </location>
</feature>
<dbReference type="Proteomes" id="UP001174694">
    <property type="component" value="Unassembled WGS sequence"/>
</dbReference>
<feature type="compositionally biased region" description="Acidic residues" evidence="1">
    <location>
        <begin position="370"/>
        <end position="382"/>
    </location>
</feature>
<name>A0AA38RHT4_9PEZI</name>
<protein>
    <submittedName>
        <fullName evidence="2">Uncharacterized protein</fullName>
    </submittedName>
</protein>
<feature type="compositionally biased region" description="Pro residues" evidence="1">
    <location>
        <begin position="94"/>
        <end position="110"/>
    </location>
</feature>
<comment type="caution">
    <text evidence="2">The sequence shown here is derived from an EMBL/GenBank/DDBJ whole genome shotgun (WGS) entry which is preliminary data.</text>
</comment>
<keyword evidence="3" id="KW-1185">Reference proteome</keyword>
<evidence type="ECO:0000313" key="3">
    <source>
        <dbReference type="Proteomes" id="UP001174694"/>
    </source>
</evidence>
<evidence type="ECO:0000256" key="1">
    <source>
        <dbReference type="SAM" id="MobiDB-lite"/>
    </source>
</evidence>
<organism evidence="2 3">
    <name type="scientific">Pleurostoma richardsiae</name>
    <dbReference type="NCBI Taxonomy" id="41990"/>
    <lineage>
        <taxon>Eukaryota</taxon>
        <taxon>Fungi</taxon>
        <taxon>Dikarya</taxon>
        <taxon>Ascomycota</taxon>
        <taxon>Pezizomycotina</taxon>
        <taxon>Sordariomycetes</taxon>
        <taxon>Sordariomycetidae</taxon>
        <taxon>Calosphaeriales</taxon>
        <taxon>Pleurostomataceae</taxon>
        <taxon>Pleurostoma</taxon>
    </lineage>
</organism>
<dbReference type="AlphaFoldDB" id="A0AA38RHT4"/>
<feature type="compositionally biased region" description="Basic and acidic residues" evidence="1">
    <location>
        <begin position="34"/>
        <end position="45"/>
    </location>
</feature>
<proteinExistence type="predicted"/>
<feature type="compositionally biased region" description="Low complexity" evidence="1">
    <location>
        <begin position="338"/>
        <end position="355"/>
    </location>
</feature>
<sequence>MADRRSFSSSFAERDRSRGGRGSGHNNSSSSSSRDYESGAVHRELPPVPVFNQQAQAWSPAAPAPPAAVPETQMTIAAPSLHEAWQLLDQMPDVPSPTPQAPETPQPQPEPRQRSYLSAPGSHQAPPTQAHRGGDASGAGFRGGRSCSPYTSGRPPVSSAALRADSSVADNNIPPILGRRAVTKPQGRVGARDAGQGGKQQQQPKKREAEPLRFEGHHYESCDGHRCRSCGRDDHETVNCVKPTDGRHVNDAGFNFCILDGHSPLPKGKGNHNTETCDGLRAEGMDAELTKRLLDRRGGKPAARETILGTYKRAVDADVDADRRFHAEVLRRGPFPDSVSQAGSVSASARSNRSRSIYRPLHERSTQPVSEDDIFDFDVNAE</sequence>
<evidence type="ECO:0000313" key="2">
    <source>
        <dbReference type="EMBL" id="KAJ9130914.1"/>
    </source>
</evidence>
<gene>
    <name evidence="2" type="ORF">NKR23_g11978</name>
</gene>
<feature type="region of interest" description="Disordered" evidence="1">
    <location>
        <begin position="334"/>
        <end position="382"/>
    </location>
</feature>
<dbReference type="EMBL" id="JANBVO010000076">
    <property type="protein sequence ID" value="KAJ9130914.1"/>
    <property type="molecule type" value="Genomic_DNA"/>
</dbReference>
<reference evidence="2" key="1">
    <citation type="submission" date="2022-07" db="EMBL/GenBank/DDBJ databases">
        <title>Fungi with potential for degradation of polypropylene.</title>
        <authorList>
            <person name="Gostincar C."/>
        </authorList>
    </citation>
    <scope>NUCLEOTIDE SEQUENCE</scope>
    <source>
        <strain evidence="2">EXF-13308</strain>
    </source>
</reference>
<accession>A0AA38RHT4</accession>
<feature type="compositionally biased region" description="Low complexity" evidence="1">
    <location>
        <begin position="24"/>
        <end position="33"/>
    </location>
</feature>
<feature type="region of interest" description="Disordered" evidence="1">
    <location>
        <begin position="1"/>
        <end position="211"/>
    </location>
</feature>